<dbReference type="Pfam" id="PF16746">
    <property type="entry name" value="BAR_3"/>
    <property type="match status" value="1"/>
</dbReference>
<dbReference type="PANTHER" id="PTHR23180:SF399">
    <property type="entry name" value="BLOWN FUSE, ISOFORM A-RELATED"/>
    <property type="match status" value="1"/>
</dbReference>
<dbReference type="Gene3D" id="1.20.1270.60">
    <property type="entry name" value="Arfaptin homology (AH) domain/BAR domain"/>
    <property type="match status" value="1"/>
</dbReference>
<accession>A0ABD0YQ99</accession>
<dbReference type="InterPro" id="IPR045258">
    <property type="entry name" value="ACAP1/2/3-like"/>
</dbReference>
<keyword evidence="1" id="KW-0479">Metal-binding</keyword>
<reference evidence="4 5" key="1">
    <citation type="submission" date="2024-07" db="EMBL/GenBank/DDBJ databases">
        <title>Chromosome-level genome assembly of the water stick insect Ranatra chinensis (Heteroptera: Nepidae).</title>
        <authorList>
            <person name="Liu X."/>
        </authorList>
    </citation>
    <scope>NUCLEOTIDE SEQUENCE [LARGE SCALE GENOMIC DNA]</scope>
    <source>
        <strain evidence="4">Cailab_2021Rc</strain>
        <tissue evidence="4">Muscle</tissue>
    </source>
</reference>
<protein>
    <recommendedName>
        <fullName evidence="3">BAR domain-containing protein</fullName>
    </recommendedName>
</protein>
<feature type="domain" description="BAR" evidence="3">
    <location>
        <begin position="1"/>
        <end position="148"/>
    </location>
</feature>
<name>A0ABD0YQ99_9HEMI</name>
<dbReference type="Proteomes" id="UP001558652">
    <property type="component" value="Unassembled WGS sequence"/>
</dbReference>
<keyword evidence="5" id="KW-1185">Reference proteome</keyword>
<keyword evidence="2" id="KW-0862">Zinc</keyword>
<evidence type="ECO:0000313" key="4">
    <source>
        <dbReference type="EMBL" id="KAL1138155.1"/>
    </source>
</evidence>
<proteinExistence type="predicted"/>
<dbReference type="EMBL" id="JBFDAA010000004">
    <property type="protein sequence ID" value="KAL1138155.1"/>
    <property type="molecule type" value="Genomic_DNA"/>
</dbReference>
<organism evidence="4 5">
    <name type="scientific">Ranatra chinensis</name>
    <dbReference type="NCBI Taxonomy" id="642074"/>
    <lineage>
        <taxon>Eukaryota</taxon>
        <taxon>Metazoa</taxon>
        <taxon>Ecdysozoa</taxon>
        <taxon>Arthropoda</taxon>
        <taxon>Hexapoda</taxon>
        <taxon>Insecta</taxon>
        <taxon>Pterygota</taxon>
        <taxon>Neoptera</taxon>
        <taxon>Paraneoptera</taxon>
        <taxon>Hemiptera</taxon>
        <taxon>Heteroptera</taxon>
        <taxon>Panheteroptera</taxon>
        <taxon>Nepomorpha</taxon>
        <taxon>Nepidae</taxon>
        <taxon>Ranatrinae</taxon>
        <taxon>Ranatra</taxon>
    </lineage>
</organism>
<dbReference type="SUPFAM" id="SSF103657">
    <property type="entry name" value="BAR/IMD domain-like"/>
    <property type="match status" value="1"/>
</dbReference>
<evidence type="ECO:0000313" key="5">
    <source>
        <dbReference type="Proteomes" id="UP001558652"/>
    </source>
</evidence>
<evidence type="ECO:0000256" key="1">
    <source>
        <dbReference type="ARBA" id="ARBA00022723"/>
    </source>
</evidence>
<dbReference type="AlphaFoldDB" id="A0ABD0YQ99"/>
<sequence>MIDAGKTFVSQQTLFANSLWDLSSCFQEDPDTMTRLNRLIHSLQEMNKFQSILLDQASRTVLKNLSEFVKINIEAVWESRRVFDKISSDLDVALSRHSQVSKSKPTEIEQTNSILQATTTCFRHTVLDHVYCINMLQAQKRHEVLGTVS</sequence>
<evidence type="ECO:0000259" key="3">
    <source>
        <dbReference type="Pfam" id="PF16746"/>
    </source>
</evidence>
<dbReference type="PANTHER" id="PTHR23180">
    <property type="entry name" value="CENTAURIN/ARF"/>
    <property type="match status" value="1"/>
</dbReference>
<comment type="caution">
    <text evidence="4">The sequence shown here is derived from an EMBL/GenBank/DDBJ whole genome shotgun (WGS) entry which is preliminary data.</text>
</comment>
<dbReference type="InterPro" id="IPR004148">
    <property type="entry name" value="BAR_dom"/>
</dbReference>
<evidence type="ECO:0000256" key="2">
    <source>
        <dbReference type="ARBA" id="ARBA00022833"/>
    </source>
</evidence>
<gene>
    <name evidence="4" type="ORF">AAG570_009847</name>
</gene>
<dbReference type="GO" id="GO:0046872">
    <property type="term" value="F:metal ion binding"/>
    <property type="evidence" value="ECO:0007669"/>
    <property type="project" value="UniProtKB-KW"/>
</dbReference>
<dbReference type="InterPro" id="IPR027267">
    <property type="entry name" value="AH/BAR_dom_sf"/>
</dbReference>